<evidence type="ECO:0000256" key="3">
    <source>
        <dbReference type="ARBA" id="ARBA00022692"/>
    </source>
</evidence>
<name>A0A1Y6M877_9GAMM</name>
<dbReference type="InterPro" id="IPR009248">
    <property type="entry name" value="SbmA_BacA"/>
</dbReference>
<dbReference type="EMBL" id="FYAK01000001">
    <property type="protein sequence ID" value="SMY32753.1"/>
    <property type="molecule type" value="Genomic_DNA"/>
</dbReference>
<proteinExistence type="predicted"/>
<feature type="transmembrane region" description="Helical" evidence="6">
    <location>
        <begin position="133"/>
        <end position="152"/>
    </location>
</feature>
<dbReference type="PANTHER" id="PTHR11384:SF59">
    <property type="entry name" value="LYSOSOMAL COBALAMIN TRANSPORTER ABCD4"/>
    <property type="match status" value="1"/>
</dbReference>
<dbReference type="InterPro" id="IPR050835">
    <property type="entry name" value="ABC_transporter_sub-D"/>
</dbReference>
<feature type="transmembrane region" description="Helical" evidence="6">
    <location>
        <begin position="12"/>
        <end position="30"/>
    </location>
</feature>
<comment type="subcellular location">
    <subcellularLocation>
        <location evidence="1">Cell membrane</location>
        <topology evidence="1">Multi-pass membrane protein</topology>
    </subcellularLocation>
</comment>
<dbReference type="NCBIfam" id="NF009036">
    <property type="entry name" value="PRK12369.1"/>
    <property type="match status" value="1"/>
</dbReference>
<evidence type="ECO:0000313" key="8">
    <source>
        <dbReference type="Proteomes" id="UP000195963"/>
    </source>
</evidence>
<dbReference type="GO" id="GO:1904680">
    <property type="term" value="F:peptide transmembrane transporter activity"/>
    <property type="evidence" value="ECO:0007669"/>
    <property type="project" value="InterPro"/>
</dbReference>
<keyword evidence="4 6" id="KW-1133">Transmembrane helix</keyword>
<evidence type="ECO:0000256" key="4">
    <source>
        <dbReference type="ARBA" id="ARBA00022989"/>
    </source>
</evidence>
<keyword evidence="3 6" id="KW-0812">Transmembrane</keyword>
<dbReference type="GO" id="GO:0015833">
    <property type="term" value="P:peptide transport"/>
    <property type="evidence" value="ECO:0007669"/>
    <property type="project" value="InterPro"/>
</dbReference>
<evidence type="ECO:0000313" key="7">
    <source>
        <dbReference type="EMBL" id="SMY32753.1"/>
    </source>
</evidence>
<keyword evidence="8" id="KW-1185">Reference proteome</keyword>
<dbReference type="RefSeq" id="WP_087843925.1">
    <property type="nucleotide sequence ID" value="NZ_FYAK01000001.1"/>
</dbReference>
<evidence type="ECO:0000256" key="5">
    <source>
        <dbReference type="ARBA" id="ARBA00023136"/>
    </source>
</evidence>
<dbReference type="GO" id="GO:0005524">
    <property type="term" value="F:ATP binding"/>
    <property type="evidence" value="ECO:0007669"/>
    <property type="project" value="InterPro"/>
</dbReference>
<dbReference type="InterPro" id="IPR036640">
    <property type="entry name" value="ABC1_TM_sf"/>
</dbReference>
<keyword evidence="5 6" id="KW-0472">Membrane</keyword>
<evidence type="ECO:0000256" key="1">
    <source>
        <dbReference type="ARBA" id="ARBA00004651"/>
    </source>
</evidence>
<dbReference type="PANTHER" id="PTHR11384">
    <property type="entry name" value="ATP-BINDING CASSETTE, SUB-FAMILY D MEMBER"/>
    <property type="match status" value="1"/>
</dbReference>
<keyword evidence="2" id="KW-0813">Transport</keyword>
<dbReference type="AlphaFoldDB" id="A0A1Y6M877"/>
<reference evidence="8" key="1">
    <citation type="submission" date="2017-06" db="EMBL/GenBank/DDBJ databases">
        <authorList>
            <person name="Rodrigo-Torres L."/>
            <person name="Arahal R.D."/>
            <person name="Lucena T."/>
        </authorList>
    </citation>
    <scope>NUCLEOTIDE SEQUENCE [LARGE SCALE GENOMIC DNA]</scope>
    <source>
        <strain evidence="8">CECT 9190</strain>
    </source>
</reference>
<dbReference type="NCBIfam" id="NF008306">
    <property type="entry name" value="PRK11098.1"/>
    <property type="match status" value="1"/>
</dbReference>
<protein>
    <submittedName>
        <fullName evidence="7">Peptide antibiotic transporter SbmA</fullName>
    </submittedName>
</protein>
<accession>A0A1Y6M877</accession>
<gene>
    <name evidence="7" type="primary">sbmA</name>
    <name evidence="7" type="ORF">PMAL9190_00688</name>
</gene>
<dbReference type="SUPFAM" id="SSF90123">
    <property type="entry name" value="ABC transporter transmembrane region"/>
    <property type="match status" value="1"/>
</dbReference>
<evidence type="ECO:0000256" key="6">
    <source>
        <dbReference type="SAM" id="Phobius"/>
    </source>
</evidence>
<feature type="transmembrane region" description="Helical" evidence="6">
    <location>
        <begin position="172"/>
        <end position="193"/>
    </location>
</feature>
<feature type="transmembrane region" description="Helical" evidence="6">
    <location>
        <begin position="62"/>
        <end position="87"/>
    </location>
</feature>
<dbReference type="GO" id="GO:0005886">
    <property type="term" value="C:plasma membrane"/>
    <property type="evidence" value="ECO:0007669"/>
    <property type="project" value="UniProtKB-SubCell"/>
</dbReference>
<evidence type="ECO:0000256" key="2">
    <source>
        <dbReference type="ARBA" id="ARBA00022448"/>
    </source>
</evidence>
<dbReference type="Pfam" id="PF05992">
    <property type="entry name" value="SbmA_BacA"/>
    <property type="match status" value="1"/>
</dbReference>
<dbReference type="Proteomes" id="UP000195963">
    <property type="component" value="Unassembled WGS sequence"/>
</dbReference>
<sequence>MFKSFFLDRRWFLWSIVGSAVILYVTWYKVQIDVEVNEWFGSFYDLIQKALAKPNAVTFDEFLAGCIEFFNIVSVYIIIAVILDFFVRHYVFRWRTAMNNYYMKHWDKISHIEGASQRVQEDTMRFARIVESLGVSFMRSLMTLFAFLPILWVLSENITELPWIGAVDRSLVYLAIISALFGTVLLAIVGVHLPGLEFKNQKVEAAYRKELVFGEDNSQRAEPETVKELFVNVRQNYFNLYRHYLYFDIAKWSYIQYTVIVPYIALGPAIVSGALTLGVLQQILRAFGKVEESFQFLVHSWSTIVELMSIYKRLRAFEVQINDAINVESVPAD</sequence>
<organism evidence="7 8">
    <name type="scientific">Photobacterium malacitanum</name>
    <dbReference type="NCBI Taxonomy" id="2204294"/>
    <lineage>
        <taxon>Bacteria</taxon>
        <taxon>Pseudomonadati</taxon>
        <taxon>Pseudomonadota</taxon>
        <taxon>Gammaproteobacteria</taxon>
        <taxon>Vibrionales</taxon>
        <taxon>Vibrionaceae</taxon>
        <taxon>Photobacterium</taxon>
    </lineage>
</organism>